<dbReference type="GO" id="GO:0009986">
    <property type="term" value="C:cell surface"/>
    <property type="evidence" value="ECO:0007669"/>
    <property type="project" value="TreeGrafter"/>
</dbReference>
<dbReference type="InterPro" id="IPR008399">
    <property type="entry name" value="Anthrax_toxin_rcpt_C"/>
</dbReference>
<dbReference type="PANTHER" id="PTHR16059:SF13">
    <property type="entry name" value="ANTHRAX TOXIN RECEPTOR 2"/>
    <property type="match status" value="1"/>
</dbReference>
<comment type="subcellular location">
    <subcellularLocation>
        <location evidence="1">Membrane</location>
        <topology evidence="1">Single-pass membrane protein</topology>
    </subcellularLocation>
</comment>
<dbReference type="AlphaFoldDB" id="A0A9Y4KAY1"/>
<evidence type="ECO:0000256" key="4">
    <source>
        <dbReference type="ARBA" id="ARBA00022989"/>
    </source>
</evidence>
<keyword evidence="5 7" id="KW-0472">Membrane</keyword>
<gene>
    <name evidence="10" type="primary">LOC103364580</name>
</gene>
<keyword evidence="3" id="KW-0732">Signal</keyword>
<keyword evidence="4 7" id="KW-1133">Transmembrane helix</keyword>
<evidence type="ECO:0000256" key="1">
    <source>
        <dbReference type="ARBA" id="ARBA00004167"/>
    </source>
</evidence>
<evidence type="ECO:0000256" key="5">
    <source>
        <dbReference type="ARBA" id="ARBA00023136"/>
    </source>
</evidence>
<evidence type="ECO:0000313" key="10">
    <source>
        <dbReference type="RefSeq" id="XP_008289953.1"/>
    </source>
</evidence>
<evidence type="ECO:0000256" key="2">
    <source>
        <dbReference type="ARBA" id="ARBA00022692"/>
    </source>
</evidence>
<dbReference type="GO" id="GO:0005886">
    <property type="term" value="C:plasma membrane"/>
    <property type="evidence" value="ECO:0007669"/>
    <property type="project" value="TreeGrafter"/>
</dbReference>
<reference evidence="10" key="1">
    <citation type="submission" date="2025-08" db="UniProtKB">
        <authorList>
            <consortium name="RefSeq"/>
        </authorList>
    </citation>
    <scope>IDENTIFICATION</scope>
</reference>
<protein>
    <submittedName>
        <fullName evidence="10">Anthrax toxin receptor 2-like</fullName>
    </submittedName>
</protein>
<keyword evidence="2 7" id="KW-0812">Transmembrane</keyword>
<dbReference type="Proteomes" id="UP000694891">
    <property type="component" value="Unplaced"/>
</dbReference>
<dbReference type="Pfam" id="PF05586">
    <property type="entry name" value="Ant_C"/>
    <property type="match status" value="1"/>
</dbReference>
<feature type="region of interest" description="Disordered" evidence="6">
    <location>
        <begin position="64"/>
        <end position="86"/>
    </location>
</feature>
<evidence type="ECO:0000259" key="8">
    <source>
        <dbReference type="Pfam" id="PF05586"/>
    </source>
</evidence>
<evidence type="ECO:0000256" key="7">
    <source>
        <dbReference type="SAM" id="Phobius"/>
    </source>
</evidence>
<dbReference type="RefSeq" id="XP_008289953.1">
    <property type="nucleotide sequence ID" value="XM_008291731.1"/>
</dbReference>
<organism evidence="9 10">
    <name type="scientific">Stegastes partitus</name>
    <name type="common">bicolor damselfish</name>
    <dbReference type="NCBI Taxonomy" id="144197"/>
    <lineage>
        <taxon>Eukaryota</taxon>
        <taxon>Metazoa</taxon>
        <taxon>Chordata</taxon>
        <taxon>Craniata</taxon>
        <taxon>Vertebrata</taxon>
        <taxon>Euteleostomi</taxon>
        <taxon>Actinopterygii</taxon>
        <taxon>Neopterygii</taxon>
        <taxon>Teleostei</taxon>
        <taxon>Neoteleostei</taxon>
        <taxon>Acanthomorphata</taxon>
        <taxon>Ovalentaria</taxon>
        <taxon>Pomacentridae</taxon>
        <taxon>Stegastes</taxon>
    </lineage>
</organism>
<dbReference type="GO" id="GO:0004888">
    <property type="term" value="F:transmembrane signaling receptor activity"/>
    <property type="evidence" value="ECO:0007669"/>
    <property type="project" value="TreeGrafter"/>
</dbReference>
<dbReference type="GeneID" id="103364580"/>
<keyword evidence="9" id="KW-1185">Reference proteome</keyword>
<feature type="compositionally biased region" description="Pro residues" evidence="6">
    <location>
        <begin position="64"/>
        <end position="77"/>
    </location>
</feature>
<dbReference type="PANTHER" id="PTHR16059">
    <property type="entry name" value="ANTHRAX TOXIN RECEPTOR"/>
    <property type="match status" value="1"/>
</dbReference>
<sequence>MDVLISLNHGNSFISGAYTITASTCSDGFVVAIVFLVLLILVALALMWWFWPLCCTVVIKDPPPPPPPSRPPPPEPEPLPKKKWPTVDASYYGGRGAGGIKRMEVRWGEKGSTEEGARLEKAKNAIVHIPEEVEEPMIKRPRPKPAQTHQAENKWYTPIKGRLDALWALFRRQYDRVSLMRPTSADKGRCMNFNRVQR</sequence>
<feature type="transmembrane region" description="Helical" evidence="7">
    <location>
        <begin position="29"/>
        <end position="51"/>
    </location>
</feature>
<evidence type="ECO:0000313" key="9">
    <source>
        <dbReference type="Proteomes" id="UP000694891"/>
    </source>
</evidence>
<name>A0A9Y4KAY1_9TELE</name>
<evidence type="ECO:0000256" key="3">
    <source>
        <dbReference type="ARBA" id="ARBA00022729"/>
    </source>
</evidence>
<proteinExistence type="predicted"/>
<feature type="domain" description="Anthrax toxin receptor C-terminal" evidence="8">
    <location>
        <begin position="105"/>
        <end position="197"/>
    </location>
</feature>
<evidence type="ECO:0000256" key="6">
    <source>
        <dbReference type="SAM" id="MobiDB-lite"/>
    </source>
</evidence>
<accession>A0A9Y4KAY1</accession>